<evidence type="ECO:0000313" key="2">
    <source>
        <dbReference type="Proteomes" id="UP000503129"/>
    </source>
</evidence>
<dbReference type="AlphaFoldDB" id="A0A856M6Y0"/>
<accession>A0A856M6Y0</accession>
<name>A0A856M6Y0_9CYAN</name>
<sequence>MVNIGYHTAKFQGQFIRSVYRDIVVKLVKAPIKQNRKVPIKIYSLSCERDLPEQVVSIRSFIRYVGIPEKFTVISDGSYTDDSCRLLCRIHPCVEVVPLKKLVRNDLPECVSEYAQHHTMGRKLSALMSIPVNGPTIYTDSDILFFPGGIDLVELATSDDQYTRYLPDCSNSLDDRIICDDSEKLNPINAGFILFKHELDWSFAIERLAKMEGVPSYFTEQTVVHLTIHQNHGKPLCSQRYVLNVEDQFIYPDKFASKEIALRHYVRDVRHKFWFNLALT</sequence>
<dbReference type="KEGG" id="bsen:DP114_02330"/>
<dbReference type="Proteomes" id="UP000503129">
    <property type="component" value="Chromosome"/>
</dbReference>
<organism evidence="1 2">
    <name type="scientific">Brasilonema sennae CENA114</name>
    <dbReference type="NCBI Taxonomy" id="415709"/>
    <lineage>
        <taxon>Bacteria</taxon>
        <taxon>Bacillati</taxon>
        <taxon>Cyanobacteriota</taxon>
        <taxon>Cyanophyceae</taxon>
        <taxon>Nostocales</taxon>
        <taxon>Scytonemataceae</taxon>
        <taxon>Brasilonema</taxon>
        <taxon>Bromeliae group (in: Brasilonema)</taxon>
    </lineage>
</organism>
<keyword evidence="2" id="KW-1185">Reference proteome</keyword>
<proteinExistence type="predicted"/>
<dbReference type="SUPFAM" id="SSF53448">
    <property type="entry name" value="Nucleotide-diphospho-sugar transferases"/>
    <property type="match status" value="1"/>
</dbReference>
<protein>
    <submittedName>
        <fullName evidence="1">Uncharacterized protein</fullName>
    </submittedName>
</protein>
<evidence type="ECO:0000313" key="1">
    <source>
        <dbReference type="EMBL" id="QDL06895.1"/>
    </source>
</evidence>
<dbReference type="RefSeq" id="WP_169267368.1">
    <property type="nucleotide sequence ID" value="NZ_CAWOXK010000001.1"/>
</dbReference>
<dbReference type="EMBL" id="CP030118">
    <property type="protein sequence ID" value="QDL06895.1"/>
    <property type="molecule type" value="Genomic_DNA"/>
</dbReference>
<gene>
    <name evidence="1" type="ORF">DP114_02330</name>
</gene>
<reference evidence="1 2" key="1">
    <citation type="submission" date="2018-06" db="EMBL/GenBank/DDBJ databases">
        <title>Comparative genomics of Brasilonema spp. strains.</title>
        <authorList>
            <person name="Alvarenga D.O."/>
            <person name="Fiore M.F."/>
            <person name="Varani A.M."/>
        </authorList>
    </citation>
    <scope>NUCLEOTIDE SEQUENCE [LARGE SCALE GENOMIC DNA]</scope>
    <source>
        <strain evidence="1 2">CENA114</strain>
    </source>
</reference>
<dbReference type="InterPro" id="IPR029044">
    <property type="entry name" value="Nucleotide-diphossugar_trans"/>
</dbReference>